<proteinExistence type="predicted"/>
<keyword evidence="2" id="KW-0812">Transmembrane</keyword>
<keyword evidence="2" id="KW-0472">Membrane</keyword>
<evidence type="ECO:0000259" key="3">
    <source>
        <dbReference type="Pfam" id="PF14331"/>
    </source>
</evidence>
<accession>A0A9D1VAF4</accession>
<reference evidence="4" key="1">
    <citation type="journal article" date="2021" name="PeerJ">
        <title>Extensive microbial diversity within the chicken gut microbiome revealed by metagenomics and culture.</title>
        <authorList>
            <person name="Gilroy R."/>
            <person name="Ravi A."/>
            <person name="Getino M."/>
            <person name="Pursley I."/>
            <person name="Horton D.L."/>
            <person name="Alikhan N.F."/>
            <person name="Baker D."/>
            <person name="Gharbi K."/>
            <person name="Hall N."/>
            <person name="Watson M."/>
            <person name="Adriaenssens E.M."/>
            <person name="Foster-Nyarko E."/>
            <person name="Jarju S."/>
            <person name="Secka A."/>
            <person name="Antonio M."/>
            <person name="Oren A."/>
            <person name="Chaudhuri R.R."/>
            <person name="La Ragione R."/>
            <person name="Hildebrand F."/>
            <person name="Pallen M.J."/>
        </authorList>
    </citation>
    <scope>NUCLEOTIDE SEQUENCE</scope>
    <source>
        <strain evidence="4">14975</strain>
    </source>
</reference>
<dbReference type="InterPro" id="IPR025743">
    <property type="entry name" value="TssM1_N"/>
</dbReference>
<dbReference type="InterPro" id="IPR053156">
    <property type="entry name" value="T6SS_TssM-like"/>
</dbReference>
<feature type="coiled-coil region" evidence="1">
    <location>
        <begin position="776"/>
        <end position="803"/>
    </location>
</feature>
<sequence length="1680" mass="188820">MSLTDSPSDAATSALARTQDWGWTEWTLCIIAVLLIAFVLYIAARMIIHRRRLHRMVGTMREDLLLRRELAAMAAGKDLKSQQREQFMRVESIRMDLDAARKAMAAQGINPQRTASWLLLGEPGSGKSRLMEQGGIAYPAGINDFSRAAEATSTFNLWLAEKGVIWDIGGRLFLSRWGGRQDQEWQFFLEQLHGIYRNNLPSGVILTIPADALLLDSAELRDRKITLIAEEMRALSRITGVYCPVWVLVTKCDQIEGFSEFFSLLSDEDCEQPLGWSNPRPDEPYDTASTDLAFDRLVEHLKTLRGSLALHPGVWEQAATGENRGDLMAPIWLLPDKVEELRENLKRYLAGIFTHVRHKKRHRGLFPFCGFWLTATLDKPVTTTERVVFEKKDGKLHPVLLPPRAENSAAAGISARASELGSDSLVAECEKILSLASARHYFTRQLLQKHILGTTEQSDYTDEALRRIRRPYGASGIVLASAAAALTCWSALQRSSLEQLAKRDLSFWANTHQLFRSNSIDNAPLLGIRQGEQIPLTTQTVPGTTVSRREYLYIMTNMSSVPAPLPLFWRPACWIVDHEASPQLLKSYKDFIDKATVVTMLMQPAVSTARGTFIHRADQSGEQLPDWQPDDTACFSTLLQITRYGILLLNGESVQDDVNYSLLIRPESQSGRDAAVRALWLNSYEHNKTLGTMTILNGYLRPVSIEAAQAITKAASLYCAEVDDLSIYPSLNYGQMLSLIAQAKQLHQTHGEMLELERAFAEAVRREDSATAEDCIRQWQQRYQSARQQAAELSEMEERLQIRDESSLRRALEKVRRALSDALARDLQNFQDLDQALGSSHNADFLHSQLSALTSSVTQALTKLSASDEELLSDDICRFWDRDESREPATRPWKVAMERADRLNSLFSFPIPVGLPEETFQHRIGRVQEARKQYDAAVRELGSPEGSALNATCWEQNWNRLERSVLITWLAEAPHSNVEVLVPEPGAKVARKLPSMPYTAASRTSINPVYEPGSANRRMTDLLALSDYVRSKTDTGAADGELKRALSRVDDACQHYLTDYVMYWVETIPSYYRISGIRNWAEYVQSGEVLYSADVGSILYELDDLIYDALDLPCLMDEERFPQLTSIRELILRAKKALDIETRRNFQISADYISKLSLKPDRAWKFLISQPVDKLMSNYWGSWYPAQGNSSFLWWNSYLLHGMLLLKQEAAAAMQDDISACLADARRFPLCNTSQRGSEDILTPFDINDLYDRLGAVAHLTDPQREAEIAKQAAARSIPEKSASLDLSIASSHDAGLRKITDVLILLADPSSELRCIPVLPSSDLRASAITSGDDLKRIIPVGRRFPYCRILCNGTPLTGRFNLNRQNDEDLPLLSESIAASSGSLQFEFYRHSDSSTPDSTLKLSRSWSALDLCLRPGARLSDDKKTIYAPLVFKDREGYSCLFWFAMTFNRDMIAPADWPGSLSLNTGESPLSGRSEHERQLRQLIRETYLTQRNTPRKPGAEELENLRRSIDKLRGQGYSLSFRLIIPGADECGDDARIRQAAACPYFSLDSAGTGTGKLRTLPDVTQETEHLLSAGENLLLRLYKHADDEYSAHYLDRRQALLDLVLENAAEYDASRNYFIVPLQTDDNQSGGVFTLYLRPCLTPSVDDGLLPPSAADHLLEYPETELPDGELPLN</sequence>
<gene>
    <name evidence="4" type="ORF">H9862_00860</name>
</gene>
<dbReference type="Pfam" id="PF14331">
    <property type="entry name" value="IcmF-related_N"/>
    <property type="match status" value="1"/>
</dbReference>
<reference evidence="4" key="2">
    <citation type="submission" date="2021-04" db="EMBL/GenBank/DDBJ databases">
        <authorList>
            <person name="Gilroy R."/>
        </authorList>
    </citation>
    <scope>NUCLEOTIDE SEQUENCE</scope>
    <source>
        <strain evidence="4">14975</strain>
    </source>
</reference>
<evidence type="ECO:0000313" key="5">
    <source>
        <dbReference type="Proteomes" id="UP000823964"/>
    </source>
</evidence>
<dbReference type="EMBL" id="DXFQ01000013">
    <property type="protein sequence ID" value="HIX19135.1"/>
    <property type="molecule type" value="Genomic_DNA"/>
</dbReference>
<evidence type="ECO:0000313" key="4">
    <source>
        <dbReference type="EMBL" id="HIX19135.1"/>
    </source>
</evidence>
<protein>
    <recommendedName>
        <fullName evidence="3">Type VI secretion system component TssM1 N-terminal domain-containing protein</fullName>
    </recommendedName>
</protein>
<dbReference type="PANTHER" id="PTHR36153:SF1">
    <property type="entry name" value="TYPE VI SECRETION SYSTEM COMPONENT TSSM1"/>
    <property type="match status" value="1"/>
</dbReference>
<feature type="domain" description="Type VI secretion system component TssM1 N-terminal" evidence="3">
    <location>
        <begin position="181"/>
        <end position="470"/>
    </location>
</feature>
<dbReference type="SUPFAM" id="SSF52540">
    <property type="entry name" value="P-loop containing nucleoside triphosphate hydrolases"/>
    <property type="match status" value="1"/>
</dbReference>
<name>A0A9D1VAF4_9BACT</name>
<keyword evidence="2" id="KW-1133">Transmembrane helix</keyword>
<evidence type="ECO:0000256" key="2">
    <source>
        <dbReference type="SAM" id="Phobius"/>
    </source>
</evidence>
<dbReference type="InterPro" id="IPR027417">
    <property type="entry name" value="P-loop_NTPase"/>
</dbReference>
<dbReference type="PANTHER" id="PTHR36153">
    <property type="entry name" value="INNER MEMBRANE PROTEIN-RELATED"/>
    <property type="match status" value="1"/>
</dbReference>
<evidence type="ECO:0000256" key="1">
    <source>
        <dbReference type="SAM" id="Coils"/>
    </source>
</evidence>
<dbReference type="Proteomes" id="UP000823964">
    <property type="component" value="Unassembled WGS sequence"/>
</dbReference>
<comment type="caution">
    <text evidence="4">The sequence shown here is derived from an EMBL/GenBank/DDBJ whole genome shotgun (WGS) entry which is preliminary data.</text>
</comment>
<keyword evidence="1" id="KW-0175">Coiled coil</keyword>
<organism evidence="4 5">
    <name type="scientific">Candidatus Akkermansia intestinigallinarum</name>
    <dbReference type="NCBI Taxonomy" id="2838431"/>
    <lineage>
        <taxon>Bacteria</taxon>
        <taxon>Pseudomonadati</taxon>
        <taxon>Verrucomicrobiota</taxon>
        <taxon>Verrucomicrobiia</taxon>
        <taxon>Verrucomicrobiales</taxon>
        <taxon>Akkermansiaceae</taxon>
        <taxon>Akkermansia</taxon>
    </lineage>
</organism>
<feature type="transmembrane region" description="Helical" evidence="2">
    <location>
        <begin position="23"/>
        <end position="44"/>
    </location>
</feature>